<evidence type="ECO:0000313" key="1">
    <source>
        <dbReference type="EMBL" id="ACO35239.1"/>
    </source>
</evidence>
<evidence type="ECO:0000313" key="2">
    <source>
        <dbReference type="Proteomes" id="UP000167857"/>
    </source>
</evidence>
<organismHost>
    <name type="scientific">Gracula</name>
    <dbReference type="NCBI Taxonomy" id="116991"/>
</organismHost>
<name>C1JK46_BFDV</name>
<organismHost>
    <name type="scientific">Psittaciformes</name>
    <name type="common">parrots and others</name>
    <dbReference type="NCBI Taxonomy" id="9223"/>
</organismHost>
<reference evidence="1 2" key="1">
    <citation type="submission" date="2009-02" db="EMBL/GenBank/DDBJ databases">
        <title>Genetic Analysis of Beak and Feather Disease Viruses Isolated from Psittacines Bird in Thailand.</title>
        <authorList>
            <consortium name="Mahidol University"/>
            <person name="Sariya L."/>
            <person name="Promphiram P."/>
            <person name="Chocharine W."/>
            <person name="Tungsudjai S."/>
            <person name="Phonarkngean R."/>
            <person name="Rattanakorn P."/>
            <person name="Chaichoun K."/>
        </authorList>
    </citation>
    <scope>NUCLEOTIDE SEQUENCE [LARGE SCALE GENOMIC DNA]</scope>
    <source>
        <strain evidence="1">BFDV7</strain>
    </source>
</reference>
<accession>C1JK46</accession>
<dbReference type="EMBL" id="FJ685979">
    <property type="protein sequence ID" value="ACO35239.1"/>
    <property type="molecule type" value="Genomic_DNA"/>
</dbReference>
<protein>
    <submittedName>
        <fullName evidence="1">Uncharacterized protein</fullName>
    </submittedName>
</protein>
<sequence length="108" mass="11198">MALHSASLSHKQRSLMNACSLCMFNSVSLPPTIPALNKDSNNKYRFECLLAPSALTRMVVSGGPPGAPPPTLTGPSGLVGFSGLTALRTLRQGVPPCGIGPSARRLAL</sequence>
<dbReference type="Proteomes" id="UP000167857">
    <property type="component" value="Segment"/>
</dbReference>
<organism evidence="1 2">
    <name type="scientific">Beak and feather disease virus</name>
    <name type="common">BFDV</name>
    <dbReference type="NCBI Taxonomy" id="77856"/>
    <lineage>
        <taxon>Viruses</taxon>
        <taxon>Monodnaviria</taxon>
        <taxon>Shotokuvirae</taxon>
        <taxon>Cressdnaviricota</taxon>
        <taxon>Arfiviricetes</taxon>
        <taxon>Cirlivirales</taxon>
        <taxon>Circoviridae</taxon>
        <taxon>Circovirus</taxon>
        <taxon>Circovirus parrot</taxon>
    </lineage>
</organism>
<proteinExistence type="predicted"/>